<reference evidence="8" key="1">
    <citation type="submission" date="2011-05" db="EMBL/GenBank/DDBJ databases">
        <title>Complete sequence of Thermoanaerobacterium xylanolyticum LX-11.</title>
        <authorList>
            <consortium name="US DOE Joint Genome Institute"/>
            <person name="Lucas S."/>
            <person name="Han J."/>
            <person name="Lapidus A."/>
            <person name="Cheng J.-F."/>
            <person name="Goodwin L."/>
            <person name="Pitluck S."/>
            <person name="Peters L."/>
            <person name="Mikhailova N."/>
            <person name="Lu M."/>
            <person name="Han C."/>
            <person name="Tapia R."/>
            <person name="Land M."/>
            <person name="Hauser L."/>
            <person name="Kyrpides N."/>
            <person name="Ivanova N."/>
            <person name="Pagani I."/>
            <person name="Hemme C."/>
            <person name="Woyke T."/>
        </authorList>
    </citation>
    <scope>NUCLEOTIDE SEQUENCE</scope>
    <source>
        <strain evidence="8">LX-11</strain>
    </source>
</reference>
<evidence type="ECO:0000256" key="6">
    <source>
        <dbReference type="HAMAP-Rule" id="MF_00227"/>
    </source>
</evidence>
<comment type="subunit">
    <text evidence="6">Consists of a catalytic RNA component (M1 or rnpB) and a protein subunit.</text>
</comment>
<dbReference type="eggNOG" id="COG0594">
    <property type="taxonomic scope" value="Bacteria"/>
</dbReference>
<evidence type="ECO:0000256" key="3">
    <source>
        <dbReference type="ARBA" id="ARBA00022759"/>
    </source>
</evidence>
<evidence type="ECO:0000256" key="7">
    <source>
        <dbReference type="NCBIfam" id="TIGR00188"/>
    </source>
</evidence>
<dbReference type="Proteomes" id="UP000007239">
    <property type="component" value="Chromosome"/>
</dbReference>
<dbReference type="EMBL" id="CP002739">
    <property type="protein sequence ID" value="AEF18408.1"/>
    <property type="molecule type" value="Genomic_DNA"/>
</dbReference>
<dbReference type="InterPro" id="IPR000100">
    <property type="entry name" value="RNase_P"/>
</dbReference>
<accession>F6BG92</accession>
<dbReference type="GO" id="GO:0030677">
    <property type="term" value="C:ribonuclease P complex"/>
    <property type="evidence" value="ECO:0007669"/>
    <property type="project" value="TreeGrafter"/>
</dbReference>
<sequence length="125" mass="14955">MGLFCNRRFIIYDMIKIKRSRDFKNVYRHGKSISNQYIVMYFLENGLDVNRVGFSISKKIGKSVVRNRYKRLLYENFRLLDGDLKKGYDIIFIARNKIVESDFYTLGNAMRRLLKKSSLYMVNDK</sequence>
<keyword evidence="9" id="KW-1185">Reference proteome</keyword>
<evidence type="ECO:0000256" key="5">
    <source>
        <dbReference type="ARBA" id="ARBA00022884"/>
    </source>
</evidence>
<evidence type="ECO:0000256" key="1">
    <source>
        <dbReference type="ARBA" id="ARBA00022694"/>
    </source>
</evidence>
<keyword evidence="2 6" id="KW-0540">Nuclease</keyword>
<dbReference type="InterPro" id="IPR014721">
    <property type="entry name" value="Ribsml_uS5_D2-typ_fold_subgr"/>
</dbReference>
<dbReference type="InterPro" id="IPR020568">
    <property type="entry name" value="Ribosomal_Su5_D2-typ_SF"/>
</dbReference>
<dbReference type="NCBIfam" id="TIGR00188">
    <property type="entry name" value="rnpA"/>
    <property type="match status" value="1"/>
</dbReference>
<dbReference type="HOGENOM" id="CLU_117179_9_3_9"/>
<dbReference type="GO" id="GO:0000049">
    <property type="term" value="F:tRNA binding"/>
    <property type="evidence" value="ECO:0007669"/>
    <property type="project" value="UniProtKB-UniRule"/>
</dbReference>
<dbReference type="GO" id="GO:0001682">
    <property type="term" value="P:tRNA 5'-leader removal"/>
    <property type="evidence" value="ECO:0007669"/>
    <property type="project" value="UniProtKB-UniRule"/>
</dbReference>
<evidence type="ECO:0000256" key="2">
    <source>
        <dbReference type="ARBA" id="ARBA00022722"/>
    </source>
</evidence>
<organism evidence="8 9">
    <name type="scientific">Thermoanaerobacterium xylanolyticum (strain ATCC 49914 / DSM 7097 / LX-11)</name>
    <dbReference type="NCBI Taxonomy" id="858215"/>
    <lineage>
        <taxon>Bacteria</taxon>
        <taxon>Bacillati</taxon>
        <taxon>Bacillota</taxon>
        <taxon>Clostridia</taxon>
        <taxon>Thermoanaerobacterales</taxon>
        <taxon>Thermoanaerobacteraceae</taxon>
        <taxon>Thermoanaerobacterium</taxon>
    </lineage>
</organism>
<dbReference type="EC" id="3.1.26.5" evidence="6 7"/>
<dbReference type="Gene3D" id="3.30.230.10">
    <property type="match status" value="1"/>
</dbReference>
<dbReference type="STRING" id="858215.Thexy_2414"/>
<keyword evidence="1 6" id="KW-0819">tRNA processing</keyword>
<dbReference type="PANTHER" id="PTHR33992">
    <property type="entry name" value="RIBONUCLEASE P PROTEIN COMPONENT"/>
    <property type="match status" value="1"/>
</dbReference>
<name>F6BG92_THEXL</name>
<comment type="similarity">
    <text evidence="6">Belongs to the RnpA family.</text>
</comment>
<dbReference type="GO" id="GO:0004526">
    <property type="term" value="F:ribonuclease P activity"/>
    <property type="evidence" value="ECO:0007669"/>
    <property type="project" value="UniProtKB-UniRule"/>
</dbReference>
<dbReference type="KEGG" id="txy:Thexy_2414"/>
<keyword evidence="5 6" id="KW-0694">RNA-binding</keyword>
<dbReference type="HAMAP" id="MF_00227">
    <property type="entry name" value="RNase_P"/>
    <property type="match status" value="1"/>
</dbReference>
<gene>
    <name evidence="6" type="primary">rnpA</name>
    <name evidence="8" type="ordered locus">Thexy_2414</name>
</gene>
<evidence type="ECO:0000256" key="4">
    <source>
        <dbReference type="ARBA" id="ARBA00022801"/>
    </source>
</evidence>
<comment type="function">
    <text evidence="6">RNaseP catalyzes the removal of the 5'-leader sequence from pre-tRNA to produce the mature 5'-terminus. It can also cleave other RNA substrates such as 4.5S RNA. The protein component plays an auxiliary but essential role in vivo by binding to the 5'-leader sequence and broadening the substrate specificity of the ribozyme.</text>
</comment>
<dbReference type="AlphaFoldDB" id="F6BG92"/>
<comment type="catalytic activity">
    <reaction evidence="6">
        <text>Endonucleolytic cleavage of RNA, removing 5'-extranucleotides from tRNA precursor.</text>
        <dbReference type="EC" id="3.1.26.5"/>
    </reaction>
</comment>
<dbReference type="SUPFAM" id="SSF54211">
    <property type="entry name" value="Ribosomal protein S5 domain 2-like"/>
    <property type="match status" value="1"/>
</dbReference>
<keyword evidence="4 6" id="KW-0378">Hydrolase</keyword>
<dbReference type="PANTHER" id="PTHR33992:SF1">
    <property type="entry name" value="RIBONUCLEASE P PROTEIN COMPONENT"/>
    <property type="match status" value="1"/>
</dbReference>
<dbReference type="GO" id="GO:0042781">
    <property type="term" value="F:3'-tRNA processing endoribonuclease activity"/>
    <property type="evidence" value="ECO:0007669"/>
    <property type="project" value="TreeGrafter"/>
</dbReference>
<evidence type="ECO:0000313" key="8">
    <source>
        <dbReference type="EMBL" id="AEF18408.1"/>
    </source>
</evidence>
<dbReference type="Pfam" id="PF00825">
    <property type="entry name" value="Ribonuclease_P"/>
    <property type="match status" value="1"/>
</dbReference>
<protein>
    <recommendedName>
        <fullName evidence="6 7">Ribonuclease P protein component</fullName>
        <shortName evidence="6">RNase P protein</shortName>
        <shortName evidence="6">RNaseP protein</shortName>
        <ecNumber evidence="6 7">3.1.26.5</ecNumber>
    </recommendedName>
    <alternativeName>
        <fullName evidence="6">Protein C5</fullName>
    </alternativeName>
</protein>
<evidence type="ECO:0000313" key="9">
    <source>
        <dbReference type="Proteomes" id="UP000007239"/>
    </source>
</evidence>
<proteinExistence type="inferred from homology"/>
<keyword evidence="3 6" id="KW-0255">Endonuclease</keyword>